<dbReference type="InterPro" id="IPR002104">
    <property type="entry name" value="Integrase_catalytic"/>
</dbReference>
<feature type="domain" description="Tyr recombinase" evidence="10">
    <location>
        <begin position="105"/>
        <end position="289"/>
    </location>
</feature>
<comment type="similarity">
    <text evidence="9">Belongs to the 'phage' integrase family. XerC subfamily.</text>
</comment>
<keyword evidence="3 9" id="KW-0132">Cell division</keyword>
<evidence type="ECO:0000256" key="9">
    <source>
        <dbReference type="HAMAP-Rule" id="MF_01808"/>
    </source>
</evidence>
<evidence type="ECO:0000313" key="12">
    <source>
        <dbReference type="EMBL" id="PND00681.1"/>
    </source>
</evidence>
<feature type="domain" description="Core-binding (CB)" evidence="11">
    <location>
        <begin position="1"/>
        <end position="84"/>
    </location>
</feature>
<keyword evidence="8 9" id="KW-0131">Cell cycle</keyword>
<evidence type="ECO:0000256" key="2">
    <source>
        <dbReference type="ARBA" id="ARBA00022490"/>
    </source>
</evidence>
<feature type="active site" evidence="9">
    <location>
        <position position="241"/>
    </location>
</feature>
<keyword evidence="7 9" id="KW-0233">DNA recombination</keyword>
<evidence type="ECO:0000259" key="10">
    <source>
        <dbReference type="PROSITE" id="PS51898"/>
    </source>
</evidence>
<dbReference type="Pfam" id="PF00589">
    <property type="entry name" value="Phage_integrase"/>
    <property type="match status" value="1"/>
</dbReference>
<keyword evidence="2 9" id="KW-0963">Cytoplasm</keyword>
<dbReference type="GO" id="GO:0051301">
    <property type="term" value="P:cell division"/>
    <property type="evidence" value="ECO:0007669"/>
    <property type="project" value="UniProtKB-KW"/>
</dbReference>
<keyword evidence="6 9" id="KW-0238">DNA-binding</keyword>
<dbReference type="SUPFAM" id="SSF56349">
    <property type="entry name" value="DNA breaking-rejoining enzymes"/>
    <property type="match status" value="1"/>
</dbReference>
<feature type="active site" evidence="9">
    <location>
        <position position="267"/>
    </location>
</feature>
<evidence type="ECO:0000256" key="7">
    <source>
        <dbReference type="ARBA" id="ARBA00023172"/>
    </source>
</evidence>
<name>A0AAX0WMN1_9BACT</name>
<comment type="subunit">
    <text evidence="9">Forms a cyclic heterotetrameric complex composed of two molecules of XerC and two molecules of XerD.</text>
</comment>
<dbReference type="PROSITE" id="PS51898">
    <property type="entry name" value="TYR_RECOMBINASE"/>
    <property type="match status" value="1"/>
</dbReference>
<dbReference type="InterPro" id="IPR010998">
    <property type="entry name" value="Integrase_recombinase_N"/>
</dbReference>
<accession>A0AAX0WMN1</accession>
<protein>
    <recommendedName>
        <fullName evidence="9">Tyrosine recombinase XerC</fullName>
    </recommendedName>
</protein>
<evidence type="ECO:0000256" key="1">
    <source>
        <dbReference type="ARBA" id="ARBA00004496"/>
    </source>
</evidence>
<dbReference type="GO" id="GO:0005737">
    <property type="term" value="C:cytoplasm"/>
    <property type="evidence" value="ECO:0007669"/>
    <property type="project" value="UniProtKB-SubCell"/>
</dbReference>
<dbReference type="InterPro" id="IPR004107">
    <property type="entry name" value="Integrase_SAM-like_N"/>
</dbReference>
<dbReference type="PANTHER" id="PTHR30349">
    <property type="entry name" value="PHAGE INTEGRASE-RELATED"/>
    <property type="match status" value="1"/>
</dbReference>
<dbReference type="RefSeq" id="WP_102748669.1">
    <property type="nucleotide sequence ID" value="NZ_PJLB01000011.1"/>
</dbReference>
<comment type="function">
    <text evidence="9">Site-specific tyrosine recombinase, which acts by catalyzing the cutting and rejoining of the recombining DNA molecules. The XerC-XerD complex is essential to convert dimers of the bacterial chromosome into monomers to permit their segregation at cell division. It also contributes to the segregational stability of plasmids.</text>
</comment>
<dbReference type="Proteomes" id="UP000236075">
    <property type="component" value="Unassembled WGS sequence"/>
</dbReference>
<dbReference type="GO" id="GO:0007059">
    <property type="term" value="P:chromosome segregation"/>
    <property type="evidence" value="ECO:0007669"/>
    <property type="project" value="UniProtKB-UniRule"/>
</dbReference>
<evidence type="ECO:0000256" key="5">
    <source>
        <dbReference type="ARBA" id="ARBA00022908"/>
    </source>
</evidence>
<dbReference type="Gene3D" id="1.10.150.130">
    <property type="match status" value="1"/>
</dbReference>
<evidence type="ECO:0000256" key="4">
    <source>
        <dbReference type="ARBA" id="ARBA00022829"/>
    </source>
</evidence>
<feature type="active site" description="O-(3'-phospho-DNA)-tyrosine intermediate" evidence="9">
    <location>
        <position position="276"/>
    </location>
</feature>
<dbReference type="HAMAP" id="MF_01808">
    <property type="entry name" value="Recomb_XerC_XerD"/>
    <property type="match status" value="1"/>
</dbReference>
<keyword evidence="4 9" id="KW-0159">Chromosome partition</keyword>
<comment type="caution">
    <text evidence="12">The sequence shown here is derived from an EMBL/GenBank/DDBJ whole genome shotgun (WGS) entry which is preliminary data.</text>
</comment>
<dbReference type="PANTHER" id="PTHR30349:SF81">
    <property type="entry name" value="TYROSINE RECOMBINASE XERC"/>
    <property type="match status" value="1"/>
</dbReference>
<dbReference type="PROSITE" id="PS51900">
    <property type="entry name" value="CB"/>
    <property type="match status" value="1"/>
</dbReference>
<dbReference type="CDD" id="cd00798">
    <property type="entry name" value="INT_XerDC_C"/>
    <property type="match status" value="1"/>
</dbReference>
<dbReference type="GO" id="GO:0003677">
    <property type="term" value="F:DNA binding"/>
    <property type="evidence" value="ECO:0007669"/>
    <property type="project" value="UniProtKB-UniRule"/>
</dbReference>
<dbReference type="GO" id="GO:0009037">
    <property type="term" value="F:tyrosine-based site-specific recombinase activity"/>
    <property type="evidence" value="ECO:0007669"/>
    <property type="project" value="UniProtKB-UniRule"/>
</dbReference>
<feature type="active site" evidence="9">
    <location>
        <position position="170"/>
    </location>
</feature>
<dbReference type="InterPro" id="IPR011010">
    <property type="entry name" value="DNA_brk_join_enz"/>
</dbReference>
<sequence>MQTHLERFIRFLAAEKGLSTAYQLSVRQTLEEFARFLEMENTGLAQTGIDTLSAFLRHLQDRGMARSSMRVEMVHLRIFFRWLAGTGILEKDPSVFLEMPRQGLSLPHVLDQKTVSNLLESIDIQDIPLGCRDRALLEMIYACGMRVSEIINCKLESFDKDEAFVRVLGKGNKTRLVPVGRSALDALQMYLEKGRPKLVRTGTKSHIFLTVRGRPLTRERIRQILRERARAAGLEQHVFPHILRHSFATHLLENGADLRIIQEMLGHADISTTQIYTHLEQQRLNSIHHRFHPRG</sequence>
<dbReference type="InterPro" id="IPR023009">
    <property type="entry name" value="Tyrosine_recombinase_XerC/XerD"/>
</dbReference>
<evidence type="ECO:0000259" key="11">
    <source>
        <dbReference type="PROSITE" id="PS51900"/>
    </source>
</evidence>
<dbReference type="GO" id="GO:0006313">
    <property type="term" value="P:DNA transposition"/>
    <property type="evidence" value="ECO:0007669"/>
    <property type="project" value="UniProtKB-UniRule"/>
</dbReference>
<dbReference type="InterPro" id="IPR044068">
    <property type="entry name" value="CB"/>
</dbReference>
<dbReference type="AlphaFoldDB" id="A0AAX0WMN1"/>
<proteinExistence type="inferred from homology"/>
<dbReference type="Pfam" id="PF02899">
    <property type="entry name" value="Phage_int_SAM_1"/>
    <property type="match status" value="1"/>
</dbReference>
<evidence type="ECO:0000256" key="3">
    <source>
        <dbReference type="ARBA" id="ARBA00022618"/>
    </source>
</evidence>
<comment type="subcellular location">
    <subcellularLocation>
        <location evidence="1 9">Cytoplasm</location>
    </subcellularLocation>
</comment>
<keyword evidence="5 9" id="KW-0229">DNA integration</keyword>
<dbReference type="InterPro" id="IPR050090">
    <property type="entry name" value="Tyrosine_recombinase_XerCD"/>
</dbReference>
<dbReference type="InterPro" id="IPR013762">
    <property type="entry name" value="Integrase-like_cat_sf"/>
</dbReference>
<feature type="active site" evidence="9">
    <location>
        <position position="244"/>
    </location>
</feature>
<evidence type="ECO:0000313" key="13">
    <source>
        <dbReference type="Proteomes" id="UP000236075"/>
    </source>
</evidence>
<organism evidence="12 13">
    <name type="scientific">Akkermansia muciniphila</name>
    <dbReference type="NCBI Taxonomy" id="239935"/>
    <lineage>
        <taxon>Bacteria</taxon>
        <taxon>Pseudomonadati</taxon>
        <taxon>Verrucomicrobiota</taxon>
        <taxon>Verrucomicrobiia</taxon>
        <taxon>Verrucomicrobiales</taxon>
        <taxon>Akkermansiaceae</taxon>
        <taxon>Akkermansia</taxon>
    </lineage>
</organism>
<reference evidence="12 13" key="1">
    <citation type="journal article" date="2017" name="BMC Genomics">
        <title>Genome sequencing of 39 Akkermansia muciniphila isolates reveals its population structure, genomic and functional diverisity, and global distribution in mammalian gut microbiotas.</title>
        <authorList>
            <person name="Guo X."/>
            <person name="Li S."/>
            <person name="Zhang J."/>
            <person name="Wu F."/>
            <person name="Li X."/>
            <person name="Wu D."/>
            <person name="Zhang M."/>
            <person name="Ou Z."/>
            <person name="Jie Z."/>
            <person name="Yan Q."/>
            <person name="Li P."/>
            <person name="Yi J."/>
            <person name="Peng Y."/>
        </authorList>
    </citation>
    <scope>NUCLEOTIDE SEQUENCE [LARGE SCALE GENOMIC DNA]</scope>
    <source>
        <strain evidence="12 13">GP28</strain>
    </source>
</reference>
<gene>
    <name evidence="9" type="primary">xerC</name>
    <name evidence="12" type="ORF">CXT95_10060</name>
</gene>
<dbReference type="EMBL" id="PJLB01000011">
    <property type="protein sequence ID" value="PND00681.1"/>
    <property type="molecule type" value="Genomic_DNA"/>
</dbReference>
<evidence type="ECO:0000256" key="6">
    <source>
        <dbReference type="ARBA" id="ARBA00023125"/>
    </source>
</evidence>
<dbReference type="NCBIfam" id="NF001399">
    <property type="entry name" value="PRK00283.1"/>
    <property type="match status" value="1"/>
</dbReference>
<evidence type="ECO:0000256" key="8">
    <source>
        <dbReference type="ARBA" id="ARBA00023306"/>
    </source>
</evidence>
<feature type="active site" evidence="9">
    <location>
        <position position="146"/>
    </location>
</feature>
<dbReference type="Gene3D" id="1.10.443.10">
    <property type="entry name" value="Intergrase catalytic core"/>
    <property type="match status" value="1"/>
</dbReference>